<dbReference type="Proteomes" id="UP001408789">
    <property type="component" value="Unassembled WGS sequence"/>
</dbReference>
<reference evidence="4 5" key="1">
    <citation type="submission" date="2024-04" db="EMBL/GenBank/DDBJ databases">
        <title>The reference genome of an endangered Asteraceae, Deinandra increscens subsp. villosa, native to the Central Coast of California.</title>
        <authorList>
            <person name="Guilliams M."/>
            <person name="Hasenstab-Lehman K."/>
            <person name="Meyer R."/>
            <person name="Mcevoy S."/>
        </authorList>
    </citation>
    <scope>NUCLEOTIDE SEQUENCE [LARGE SCALE GENOMIC DNA]</scope>
    <source>
        <tissue evidence="4">Leaf</tissue>
    </source>
</reference>
<keyword evidence="2" id="KW-0812">Transmembrane</keyword>
<feature type="region of interest" description="Disordered" evidence="1">
    <location>
        <begin position="158"/>
        <end position="177"/>
    </location>
</feature>
<comment type="caution">
    <text evidence="4">The sequence shown here is derived from an EMBL/GenBank/DDBJ whole genome shotgun (WGS) entry which is preliminary data.</text>
</comment>
<evidence type="ECO:0000313" key="4">
    <source>
        <dbReference type="EMBL" id="KAK9078289.1"/>
    </source>
</evidence>
<proteinExistence type="predicted"/>
<keyword evidence="5" id="KW-1185">Reference proteome</keyword>
<feature type="chain" id="PRO_5042951187" description="EGF-like domain-containing protein" evidence="3">
    <location>
        <begin position="24"/>
        <end position="212"/>
    </location>
</feature>
<evidence type="ECO:0000256" key="3">
    <source>
        <dbReference type="SAM" id="SignalP"/>
    </source>
</evidence>
<accession>A0AAP0DNW0</accession>
<evidence type="ECO:0000256" key="1">
    <source>
        <dbReference type="SAM" id="MobiDB-lite"/>
    </source>
</evidence>
<protein>
    <recommendedName>
        <fullName evidence="6">EGF-like domain-containing protein</fullName>
    </recommendedName>
</protein>
<keyword evidence="2" id="KW-1133">Transmembrane helix</keyword>
<keyword evidence="3" id="KW-0732">Signal</keyword>
<sequence>MATAQYYLLHLLIFFCLFSYTLQDNTCRNLGCAEGKCVADDNNNSNVSYHCECNRGWKKMMVAPMPYPSCIVPNCTLNFACGGRTPPPPPPPPPPQQPFNNTNVCNFVWCGEGDCVAKGKTHDCQCHDDASNLNNNSTFICVKQCSFGADCKQLGINTAKPPSRSPPAPPPPPPPTSSSANFLCCGTTIFGYKMAQLLGIVVLFTSTVIAMT</sequence>
<evidence type="ECO:0000313" key="5">
    <source>
        <dbReference type="Proteomes" id="UP001408789"/>
    </source>
</evidence>
<feature type="transmembrane region" description="Helical" evidence="2">
    <location>
        <begin position="190"/>
        <end position="211"/>
    </location>
</feature>
<feature type="compositionally biased region" description="Pro residues" evidence="1">
    <location>
        <begin position="163"/>
        <end position="176"/>
    </location>
</feature>
<gene>
    <name evidence="4" type="ORF">SSX86_002346</name>
</gene>
<evidence type="ECO:0000256" key="2">
    <source>
        <dbReference type="SAM" id="Phobius"/>
    </source>
</evidence>
<name>A0AAP0DNW0_9ASTR</name>
<dbReference type="PANTHER" id="PTHR33881">
    <property type="entry name" value="NEUROGENIC LOCUS NOTCH-LIKE PROTEIN"/>
    <property type="match status" value="1"/>
</dbReference>
<evidence type="ECO:0008006" key="6">
    <source>
        <dbReference type="Google" id="ProtNLM"/>
    </source>
</evidence>
<organism evidence="4 5">
    <name type="scientific">Deinandra increscens subsp. villosa</name>
    <dbReference type="NCBI Taxonomy" id="3103831"/>
    <lineage>
        <taxon>Eukaryota</taxon>
        <taxon>Viridiplantae</taxon>
        <taxon>Streptophyta</taxon>
        <taxon>Embryophyta</taxon>
        <taxon>Tracheophyta</taxon>
        <taxon>Spermatophyta</taxon>
        <taxon>Magnoliopsida</taxon>
        <taxon>eudicotyledons</taxon>
        <taxon>Gunneridae</taxon>
        <taxon>Pentapetalae</taxon>
        <taxon>asterids</taxon>
        <taxon>campanulids</taxon>
        <taxon>Asterales</taxon>
        <taxon>Asteraceae</taxon>
        <taxon>Asteroideae</taxon>
        <taxon>Heliantheae alliance</taxon>
        <taxon>Madieae</taxon>
        <taxon>Madiinae</taxon>
        <taxon>Deinandra</taxon>
    </lineage>
</organism>
<dbReference type="EMBL" id="JBCNJP010000006">
    <property type="protein sequence ID" value="KAK9078289.1"/>
    <property type="molecule type" value="Genomic_DNA"/>
</dbReference>
<keyword evidence="2" id="KW-0472">Membrane</keyword>
<feature type="signal peptide" evidence="3">
    <location>
        <begin position="1"/>
        <end position="23"/>
    </location>
</feature>
<dbReference type="AlphaFoldDB" id="A0AAP0DNW0"/>
<dbReference type="PANTHER" id="PTHR33881:SF17">
    <property type="entry name" value="EGF-LIKE DOMAIN-CONTAINING PROTEIN"/>
    <property type="match status" value="1"/>
</dbReference>